<proteinExistence type="predicted"/>
<name>A0A948W523_UNCEI</name>
<comment type="caution">
    <text evidence="2">The sequence shown here is derived from an EMBL/GenBank/DDBJ whole genome shotgun (WGS) entry which is preliminary data.</text>
</comment>
<dbReference type="EMBL" id="JAHJDP010000101">
    <property type="protein sequence ID" value="MBU2692842.1"/>
    <property type="molecule type" value="Genomic_DNA"/>
</dbReference>
<dbReference type="AlphaFoldDB" id="A0A948W523"/>
<protein>
    <submittedName>
        <fullName evidence="2">Uncharacterized protein</fullName>
    </submittedName>
</protein>
<evidence type="ECO:0000313" key="2">
    <source>
        <dbReference type="EMBL" id="MBU2692842.1"/>
    </source>
</evidence>
<gene>
    <name evidence="2" type="ORF">KJ970_18135</name>
</gene>
<accession>A0A948W523</accession>
<evidence type="ECO:0000313" key="3">
    <source>
        <dbReference type="Proteomes" id="UP000777784"/>
    </source>
</evidence>
<reference evidence="2" key="1">
    <citation type="submission" date="2021-05" db="EMBL/GenBank/DDBJ databases">
        <title>Energy efficiency and biological interactions define the core microbiome of deep oligotrophic groundwater.</title>
        <authorList>
            <person name="Mehrshad M."/>
            <person name="Lopez-Fernandez M."/>
            <person name="Bell E."/>
            <person name="Bernier-Latmani R."/>
            <person name="Bertilsson S."/>
            <person name="Dopson M."/>
        </authorList>
    </citation>
    <scope>NUCLEOTIDE SEQUENCE</scope>
    <source>
        <strain evidence="2">Modern_marine.mb.64</strain>
    </source>
</reference>
<evidence type="ECO:0000256" key="1">
    <source>
        <dbReference type="SAM" id="MobiDB-lite"/>
    </source>
</evidence>
<sequence length="101" mass="10900">MAKKQISKGSQTAAKKDKTRKTAPGQKGNQPDPKATAPEATPKTGADEQVVFAFRLLRSERDLIHKVAGSAKASRFVKSVVLATARRDLDAVKRILEEGIS</sequence>
<dbReference type="Proteomes" id="UP000777784">
    <property type="component" value="Unassembled WGS sequence"/>
</dbReference>
<feature type="region of interest" description="Disordered" evidence="1">
    <location>
        <begin position="1"/>
        <end position="46"/>
    </location>
</feature>
<organism evidence="2 3">
    <name type="scientific">Eiseniibacteriota bacterium</name>
    <dbReference type="NCBI Taxonomy" id="2212470"/>
    <lineage>
        <taxon>Bacteria</taxon>
        <taxon>Candidatus Eiseniibacteriota</taxon>
    </lineage>
</organism>